<evidence type="ECO:0000256" key="6">
    <source>
        <dbReference type="SAM" id="MobiDB-lite"/>
    </source>
</evidence>
<name>A0A0D7BK94_9AGAR</name>
<proteinExistence type="predicted"/>
<dbReference type="OrthoDB" id="10261408at2759"/>
<feature type="compositionally biased region" description="Low complexity" evidence="6">
    <location>
        <begin position="158"/>
        <end position="176"/>
    </location>
</feature>
<dbReference type="InterPro" id="IPR036864">
    <property type="entry name" value="Zn2-C6_fun-type_DNA-bd_sf"/>
</dbReference>
<dbReference type="SUPFAM" id="SSF57701">
    <property type="entry name" value="Zn2/Cys6 DNA-binding domain"/>
    <property type="match status" value="1"/>
</dbReference>
<feature type="region of interest" description="Disordered" evidence="6">
    <location>
        <begin position="220"/>
        <end position="274"/>
    </location>
</feature>
<feature type="region of interest" description="Disordered" evidence="6">
    <location>
        <begin position="1"/>
        <end position="71"/>
    </location>
</feature>
<sequence>MVGRTDDKILFGPLQISMDDGPQSGSEGSELHSPGFGSYPPNDNYRYHHQQHQRHQHTAQPSQRHPQFEYLPAGAQQQPPLIDSSLEIPNLHHAPTRLANEQRPAHHYLATPVSPRLSADYRYQAPPSHDTAYTRSSMSNLPLHEGTTQRPAAAALESSSPTSPTTSTTQPPQQQPTRREGSTAVIACRQCRSRKIRCDSTRPVCNNCVRRSNVCEYDAVPKRRGPDKKPGTRQRSCKKRPADEPTPPSPPPKRRRSDSTRKDHPSPSVKVEYDDRRFPVAGPGVYPQHPPSSHYYPTKMLVDHPKFPRAATLNSAQRDWWDQFLQTYSLAHIRDELSFLFRTAPQYLSFINIDFILDKLGSEPFNVQPSFVLAGMAMAQLMNSGGLPPSAAGETVNDGIKRAVYLRNLAQNALDAAYDSQWIDGTLAEAALILTLFETSLHPEYSLSRIEKALVVLDNIIRQLALTDLDASDPDVTTFSQRSVPIVQSTSAPPGSCNCPVADPARAPDPYSSSTYELPWDGSWNEYEIRQEECRRLCWSALGLAAQYSIQCAVEERSMTQLFICDPKNYAILFPAEVVDRRALSYRAANAPSPKDSVWALYSRSMLLWCFCDRLRRNVYSTSSRDSGGYNDRAEDAQEAWNEAQAIQDALDSHQCNLDTGVMWMTTEYIYNSRMAITQTLRSLTGIPSTRRAEFTPKQAMEWIRFQEEIVKRATMAMRQYGPANYISRRPYQAPWFATQLELCLRLFESDRTLYAALQLGQQIAFLLSSINQLWPCPEHQRHCDDLRERLQTLHYAPSTSTERRSVKY</sequence>
<keyword evidence="5" id="KW-0539">Nucleus</keyword>
<dbReference type="Pfam" id="PF00172">
    <property type="entry name" value="Zn_clus"/>
    <property type="match status" value="1"/>
</dbReference>
<dbReference type="STRING" id="1314674.A0A0D7BK94"/>
<dbReference type="GO" id="GO:0008270">
    <property type="term" value="F:zinc ion binding"/>
    <property type="evidence" value="ECO:0007669"/>
    <property type="project" value="InterPro"/>
</dbReference>
<feature type="domain" description="Zn(2)-C6 fungal-type" evidence="7">
    <location>
        <begin position="187"/>
        <end position="217"/>
    </location>
</feature>
<dbReference type="Proteomes" id="UP000054007">
    <property type="component" value="Unassembled WGS sequence"/>
</dbReference>
<dbReference type="SMART" id="SM00066">
    <property type="entry name" value="GAL4"/>
    <property type="match status" value="1"/>
</dbReference>
<evidence type="ECO:0000313" key="9">
    <source>
        <dbReference type="Proteomes" id="UP000054007"/>
    </source>
</evidence>
<feature type="compositionally biased region" description="Polar residues" evidence="6">
    <location>
        <begin position="131"/>
        <end position="150"/>
    </location>
</feature>
<dbReference type="PROSITE" id="PS50048">
    <property type="entry name" value="ZN2_CY6_FUNGAL_2"/>
    <property type="match status" value="1"/>
</dbReference>
<dbReference type="GO" id="GO:0000981">
    <property type="term" value="F:DNA-binding transcription factor activity, RNA polymerase II-specific"/>
    <property type="evidence" value="ECO:0007669"/>
    <property type="project" value="InterPro"/>
</dbReference>
<evidence type="ECO:0000256" key="2">
    <source>
        <dbReference type="ARBA" id="ARBA00022723"/>
    </source>
</evidence>
<dbReference type="CDD" id="cd00067">
    <property type="entry name" value="GAL4"/>
    <property type="match status" value="1"/>
</dbReference>
<evidence type="ECO:0000256" key="5">
    <source>
        <dbReference type="ARBA" id="ARBA00023242"/>
    </source>
</evidence>
<dbReference type="Gene3D" id="4.10.240.10">
    <property type="entry name" value="Zn(2)-C6 fungal-type DNA-binding domain"/>
    <property type="match status" value="1"/>
</dbReference>
<dbReference type="PROSITE" id="PS00463">
    <property type="entry name" value="ZN2_CY6_FUNGAL_1"/>
    <property type="match status" value="1"/>
</dbReference>
<keyword evidence="3" id="KW-0805">Transcription regulation</keyword>
<dbReference type="AlphaFoldDB" id="A0A0D7BK94"/>
<feature type="compositionally biased region" description="Basic residues" evidence="6">
    <location>
        <begin position="47"/>
        <end position="57"/>
    </location>
</feature>
<dbReference type="EMBL" id="KN880474">
    <property type="protein sequence ID" value="KIY70031.1"/>
    <property type="molecule type" value="Genomic_DNA"/>
</dbReference>
<comment type="subcellular location">
    <subcellularLocation>
        <location evidence="1">Nucleus</location>
    </subcellularLocation>
</comment>
<evidence type="ECO:0000256" key="1">
    <source>
        <dbReference type="ARBA" id="ARBA00004123"/>
    </source>
</evidence>
<reference evidence="8 9" key="1">
    <citation type="journal article" date="2015" name="Fungal Genet. Biol.">
        <title>Evolution of novel wood decay mechanisms in Agaricales revealed by the genome sequences of Fistulina hepatica and Cylindrobasidium torrendii.</title>
        <authorList>
            <person name="Floudas D."/>
            <person name="Held B.W."/>
            <person name="Riley R."/>
            <person name="Nagy L.G."/>
            <person name="Koehler G."/>
            <person name="Ransdell A.S."/>
            <person name="Younus H."/>
            <person name="Chow J."/>
            <person name="Chiniquy J."/>
            <person name="Lipzen A."/>
            <person name="Tritt A."/>
            <person name="Sun H."/>
            <person name="Haridas S."/>
            <person name="LaButti K."/>
            <person name="Ohm R.A."/>
            <person name="Kues U."/>
            <person name="Blanchette R.A."/>
            <person name="Grigoriev I.V."/>
            <person name="Minto R.E."/>
            <person name="Hibbett D.S."/>
        </authorList>
    </citation>
    <scope>NUCLEOTIDE SEQUENCE [LARGE SCALE GENOMIC DNA]</scope>
    <source>
        <strain evidence="8 9">FP15055 ss-10</strain>
    </source>
</reference>
<evidence type="ECO:0000259" key="7">
    <source>
        <dbReference type="PROSITE" id="PS50048"/>
    </source>
</evidence>
<organism evidence="8 9">
    <name type="scientific">Cylindrobasidium torrendii FP15055 ss-10</name>
    <dbReference type="NCBI Taxonomy" id="1314674"/>
    <lineage>
        <taxon>Eukaryota</taxon>
        <taxon>Fungi</taxon>
        <taxon>Dikarya</taxon>
        <taxon>Basidiomycota</taxon>
        <taxon>Agaricomycotina</taxon>
        <taxon>Agaricomycetes</taxon>
        <taxon>Agaricomycetidae</taxon>
        <taxon>Agaricales</taxon>
        <taxon>Marasmiineae</taxon>
        <taxon>Physalacriaceae</taxon>
        <taxon>Cylindrobasidium</taxon>
    </lineage>
</organism>
<dbReference type="GO" id="GO:0005634">
    <property type="term" value="C:nucleus"/>
    <property type="evidence" value="ECO:0007669"/>
    <property type="project" value="UniProtKB-SubCell"/>
</dbReference>
<keyword evidence="4" id="KW-0804">Transcription</keyword>
<feature type="region of interest" description="Disordered" evidence="6">
    <location>
        <begin position="120"/>
        <end position="183"/>
    </location>
</feature>
<evidence type="ECO:0000313" key="8">
    <source>
        <dbReference type="EMBL" id="KIY70031.1"/>
    </source>
</evidence>
<evidence type="ECO:0000256" key="4">
    <source>
        <dbReference type="ARBA" id="ARBA00023163"/>
    </source>
</evidence>
<dbReference type="InterPro" id="IPR001138">
    <property type="entry name" value="Zn2Cys6_DnaBD"/>
</dbReference>
<dbReference type="PANTHER" id="PTHR47338:SF5">
    <property type="entry name" value="ZN(II)2CYS6 TRANSCRIPTION FACTOR (EUROFUNG)"/>
    <property type="match status" value="1"/>
</dbReference>
<gene>
    <name evidence="8" type="ORF">CYLTODRAFT_392634</name>
</gene>
<feature type="compositionally biased region" description="Basic residues" evidence="6">
    <location>
        <begin position="222"/>
        <end position="239"/>
    </location>
</feature>
<keyword evidence="2" id="KW-0479">Metal-binding</keyword>
<dbReference type="InterPro" id="IPR050815">
    <property type="entry name" value="TF_fung"/>
</dbReference>
<feature type="compositionally biased region" description="Basic and acidic residues" evidence="6">
    <location>
        <begin position="257"/>
        <end position="274"/>
    </location>
</feature>
<protein>
    <recommendedName>
        <fullName evidence="7">Zn(2)-C6 fungal-type domain-containing protein</fullName>
    </recommendedName>
</protein>
<keyword evidence="9" id="KW-1185">Reference proteome</keyword>
<accession>A0A0D7BK94</accession>
<dbReference type="PANTHER" id="PTHR47338">
    <property type="entry name" value="ZN(II)2CYS6 TRANSCRIPTION FACTOR (EUROFUNG)-RELATED"/>
    <property type="match status" value="1"/>
</dbReference>
<evidence type="ECO:0000256" key="3">
    <source>
        <dbReference type="ARBA" id="ARBA00023015"/>
    </source>
</evidence>